<dbReference type="EMBL" id="CM000127">
    <property type="protein sequence ID" value="EAY85543.1"/>
    <property type="molecule type" value="Genomic_DNA"/>
</dbReference>
<reference evidence="5 6" key="1">
    <citation type="journal article" date="2005" name="PLoS Biol.">
        <title>The genomes of Oryza sativa: a history of duplications.</title>
        <authorList>
            <person name="Yu J."/>
            <person name="Wang J."/>
            <person name="Lin W."/>
            <person name="Li S."/>
            <person name="Li H."/>
            <person name="Zhou J."/>
            <person name="Ni P."/>
            <person name="Dong W."/>
            <person name="Hu S."/>
            <person name="Zeng C."/>
            <person name="Zhang J."/>
            <person name="Zhang Y."/>
            <person name="Li R."/>
            <person name="Xu Z."/>
            <person name="Li S."/>
            <person name="Li X."/>
            <person name="Zheng H."/>
            <person name="Cong L."/>
            <person name="Lin L."/>
            <person name="Yin J."/>
            <person name="Geng J."/>
            <person name="Li G."/>
            <person name="Shi J."/>
            <person name="Liu J."/>
            <person name="Lv H."/>
            <person name="Li J."/>
            <person name="Wang J."/>
            <person name="Deng Y."/>
            <person name="Ran L."/>
            <person name="Shi X."/>
            <person name="Wang X."/>
            <person name="Wu Q."/>
            <person name="Li C."/>
            <person name="Ren X."/>
            <person name="Wang J."/>
            <person name="Wang X."/>
            <person name="Li D."/>
            <person name="Liu D."/>
            <person name="Zhang X."/>
            <person name="Ji Z."/>
            <person name="Zhao W."/>
            <person name="Sun Y."/>
            <person name="Zhang Z."/>
            <person name="Bao J."/>
            <person name="Han Y."/>
            <person name="Dong L."/>
            <person name="Ji J."/>
            <person name="Chen P."/>
            <person name="Wu S."/>
            <person name="Liu J."/>
            <person name="Xiao Y."/>
            <person name="Bu D."/>
            <person name="Tan J."/>
            <person name="Yang L."/>
            <person name="Ye C."/>
            <person name="Zhang J."/>
            <person name="Xu J."/>
            <person name="Zhou Y."/>
            <person name="Yu Y."/>
            <person name="Zhang B."/>
            <person name="Zhuang S."/>
            <person name="Wei H."/>
            <person name="Liu B."/>
            <person name="Lei M."/>
            <person name="Yu H."/>
            <person name="Li Y."/>
            <person name="Xu H."/>
            <person name="Wei S."/>
            <person name="He X."/>
            <person name="Fang L."/>
            <person name="Zhang Z."/>
            <person name="Zhang Y."/>
            <person name="Huang X."/>
            <person name="Su Z."/>
            <person name="Tong W."/>
            <person name="Li J."/>
            <person name="Tong Z."/>
            <person name="Li S."/>
            <person name="Ye J."/>
            <person name="Wang L."/>
            <person name="Fang L."/>
            <person name="Lei T."/>
            <person name="Chen C."/>
            <person name="Chen H."/>
            <person name="Xu Z."/>
            <person name="Li H."/>
            <person name="Huang H."/>
            <person name="Zhang F."/>
            <person name="Xu H."/>
            <person name="Li N."/>
            <person name="Zhao C."/>
            <person name="Li S."/>
            <person name="Dong L."/>
            <person name="Huang Y."/>
            <person name="Li L."/>
            <person name="Xi Y."/>
            <person name="Qi Q."/>
            <person name="Li W."/>
            <person name="Zhang B."/>
            <person name="Hu W."/>
            <person name="Zhang Y."/>
            <person name="Tian X."/>
            <person name="Jiao Y."/>
            <person name="Liang X."/>
            <person name="Jin J."/>
            <person name="Gao L."/>
            <person name="Zheng W."/>
            <person name="Hao B."/>
            <person name="Liu S."/>
            <person name="Wang W."/>
            <person name="Yuan L."/>
            <person name="Cao M."/>
            <person name="McDermott J."/>
            <person name="Samudrala R."/>
            <person name="Wang J."/>
            <person name="Wong G.K."/>
            <person name="Yang H."/>
        </authorList>
    </citation>
    <scope>NUCLEOTIDE SEQUENCE [LARGE SCALE GENOMIC DNA]</scope>
    <source>
        <strain evidence="6">cv. 93-11</strain>
    </source>
</reference>
<dbReference type="InterPro" id="IPR011333">
    <property type="entry name" value="SKP1/BTB/POZ_sf"/>
</dbReference>
<feature type="domain" description="BTB" evidence="3">
    <location>
        <begin position="188"/>
        <end position="256"/>
    </location>
</feature>
<dbReference type="Gene3D" id="2.60.210.10">
    <property type="entry name" value="Apoptosis, Tumor Necrosis Factor Receptor Associated Protein 2, Chain A"/>
    <property type="match status" value="1"/>
</dbReference>
<dbReference type="Pfam" id="PF00651">
    <property type="entry name" value="BTB"/>
    <property type="match status" value="1"/>
</dbReference>
<evidence type="ECO:0000259" key="4">
    <source>
        <dbReference type="PROSITE" id="PS50144"/>
    </source>
</evidence>
<dbReference type="AlphaFoldDB" id="A2X3Y3"/>
<evidence type="ECO:0000259" key="3">
    <source>
        <dbReference type="PROSITE" id="PS50097"/>
    </source>
</evidence>
<dbReference type="SMART" id="SM00061">
    <property type="entry name" value="MATH"/>
    <property type="match status" value="1"/>
</dbReference>
<dbReference type="Pfam" id="PF24570">
    <property type="entry name" value="BACK_BPM_SPOP"/>
    <property type="match status" value="1"/>
</dbReference>
<proteinExistence type="inferred from homology"/>
<dbReference type="GO" id="GO:0016567">
    <property type="term" value="P:protein ubiquitination"/>
    <property type="evidence" value="ECO:0007669"/>
    <property type="project" value="InterPro"/>
</dbReference>
<dbReference type="PROSITE" id="PS50144">
    <property type="entry name" value="MATH"/>
    <property type="match status" value="1"/>
</dbReference>
<comment type="similarity">
    <text evidence="2">Belongs to the Tdpoz family.</text>
</comment>
<dbReference type="SMART" id="SM00225">
    <property type="entry name" value="BTB"/>
    <property type="match status" value="1"/>
</dbReference>
<dbReference type="PANTHER" id="PTHR26379:SF511">
    <property type="entry name" value="OS02G0311150 PROTEIN"/>
    <property type="match status" value="1"/>
</dbReference>
<organism evidence="5 6">
    <name type="scientific">Oryza sativa subsp. indica</name>
    <name type="common">Rice</name>
    <dbReference type="NCBI Taxonomy" id="39946"/>
    <lineage>
        <taxon>Eukaryota</taxon>
        <taxon>Viridiplantae</taxon>
        <taxon>Streptophyta</taxon>
        <taxon>Embryophyta</taxon>
        <taxon>Tracheophyta</taxon>
        <taxon>Spermatophyta</taxon>
        <taxon>Magnoliopsida</taxon>
        <taxon>Liliopsida</taxon>
        <taxon>Poales</taxon>
        <taxon>Poaceae</taxon>
        <taxon>BOP clade</taxon>
        <taxon>Oryzoideae</taxon>
        <taxon>Oryzeae</taxon>
        <taxon>Oryzinae</taxon>
        <taxon>Oryza</taxon>
        <taxon>Oryza sativa</taxon>
    </lineage>
</organism>
<name>A2X3Y3_ORYSI</name>
<dbReference type="CDD" id="cd00121">
    <property type="entry name" value="MATH"/>
    <property type="match status" value="1"/>
</dbReference>
<dbReference type="SUPFAM" id="SSF49599">
    <property type="entry name" value="TRAF domain-like"/>
    <property type="match status" value="1"/>
</dbReference>
<keyword evidence="6" id="KW-1185">Reference proteome</keyword>
<dbReference type="PROSITE" id="PS50097">
    <property type="entry name" value="BTB"/>
    <property type="match status" value="1"/>
</dbReference>
<dbReference type="HOGENOM" id="CLU_004253_2_0_1"/>
<dbReference type="InterPro" id="IPR056423">
    <property type="entry name" value="BACK_BPM_SPOP"/>
</dbReference>
<dbReference type="InterPro" id="IPR045005">
    <property type="entry name" value="BPM1-6"/>
</dbReference>
<dbReference type="STRING" id="39946.A2X3Y3"/>
<evidence type="ECO:0000313" key="5">
    <source>
        <dbReference type="EMBL" id="EAY85543.1"/>
    </source>
</evidence>
<evidence type="ECO:0000313" key="6">
    <source>
        <dbReference type="Proteomes" id="UP000007015"/>
    </source>
</evidence>
<dbReference type="OMA" id="KGSHCKP"/>
<dbReference type="Gramene" id="BGIOSGA006611-TA">
    <property type="protein sequence ID" value="BGIOSGA006611-PA"/>
    <property type="gene ID" value="BGIOSGA006611"/>
</dbReference>
<sequence length="367" mass="41618">MANDTNNTSSSVIATETTSASHVIKIDGYTVTKDLMENGEFVSSIPFSVGDFLWNVRYYPNGNCSKNADYLSFSVFLESHWAEDVKAKFSFKLLDTNNKPVRSRNFISNTHNFSRRGSNWGYSRFIKKRDLEQSEHLIDDSFTIRCDLTVMKGFSSKGSHCKPSVEVPAGRLDLHLGNLLSNKKMNGKDVTIYVGKERFRAHKCILAARSSVFRALFFFGAMIAETPRTIEIEDMEAGVFRLLLHFMYNDSLPETWSQDAMMAQHLLVAADWYNVGRLKLICEEKLAKHIDCNMVATTLVLAEQHSCQGLKEACLEFLASPTNLERMMRTDGYKHLKISCPIVLNELIARLLPPNMKAARQIAMDLR</sequence>
<dbReference type="InterPro" id="IPR008974">
    <property type="entry name" value="TRAF-like"/>
</dbReference>
<evidence type="ECO:0000256" key="1">
    <source>
        <dbReference type="ARBA" id="ARBA00004906"/>
    </source>
</evidence>
<dbReference type="InterPro" id="IPR002083">
    <property type="entry name" value="MATH/TRAF_dom"/>
</dbReference>
<dbReference type="OrthoDB" id="585504at2759"/>
<gene>
    <name evidence="5" type="ORF">OsI_06916</name>
</gene>
<evidence type="ECO:0000256" key="2">
    <source>
        <dbReference type="ARBA" id="ARBA00010846"/>
    </source>
</evidence>
<dbReference type="Gene3D" id="1.25.40.420">
    <property type="match status" value="1"/>
</dbReference>
<feature type="domain" description="MATH" evidence="4">
    <location>
        <begin position="19"/>
        <end position="148"/>
    </location>
</feature>
<dbReference type="Pfam" id="PF22486">
    <property type="entry name" value="MATH_2"/>
    <property type="match status" value="1"/>
</dbReference>
<dbReference type="PANTHER" id="PTHR26379">
    <property type="entry name" value="BTB/POZ AND MATH DOMAIN-CONTAINING PROTEIN 1"/>
    <property type="match status" value="1"/>
</dbReference>
<dbReference type="Proteomes" id="UP000007015">
    <property type="component" value="Chromosome 2"/>
</dbReference>
<dbReference type="Gene3D" id="3.30.710.10">
    <property type="entry name" value="Potassium Channel Kv1.1, Chain A"/>
    <property type="match status" value="1"/>
</dbReference>
<comment type="pathway">
    <text evidence="1">Protein modification; protein ubiquitination.</text>
</comment>
<dbReference type="InterPro" id="IPR000210">
    <property type="entry name" value="BTB/POZ_dom"/>
</dbReference>
<accession>A2X3Y3</accession>
<protein>
    <submittedName>
        <fullName evidence="5">Uncharacterized protein</fullName>
    </submittedName>
</protein>
<dbReference type="SUPFAM" id="SSF54695">
    <property type="entry name" value="POZ domain"/>
    <property type="match status" value="1"/>
</dbReference>